<dbReference type="InterPro" id="IPR036182">
    <property type="entry name" value="PCuAC_sf"/>
</dbReference>
<dbReference type="InterPro" id="IPR007410">
    <property type="entry name" value="LpqE-like"/>
</dbReference>
<evidence type="ECO:0008006" key="4">
    <source>
        <dbReference type="Google" id="ProtNLM"/>
    </source>
</evidence>
<sequence>MRGWVSFSATALLCAFATQAFAFDPQITDAWVRQSLRGEKVTSAFVTLRADEDAAIVAASSNVSKSALLAQVQRHPSGFVTNKILRQIPVTSDEVNVLANQGYHIMLMNLKPSGVHSGQTVQIRLKIKSKEGEIVEREFNAPVRGLIAR</sequence>
<comment type="caution">
    <text evidence="2">The sequence shown here is derived from an EMBL/GenBank/DDBJ whole genome shotgun (WGS) entry which is preliminary data.</text>
</comment>
<evidence type="ECO:0000313" key="2">
    <source>
        <dbReference type="EMBL" id="GLR25536.1"/>
    </source>
</evidence>
<dbReference type="RefSeq" id="WP_284279900.1">
    <property type="nucleotide sequence ID" value="NZ_BSOJ01000006.1"/>
</dbReference>
<keyword evidence="1" id="KW-0732">Signal</keyword>
<dbReference type="Proteomes" id="UP001156664">
    <property type="component" value="Unassembled WGS sequence"/>
</dbReference>
<keyword evidence="3" id="KW-1185">Reference proteome</keyword>
<evidence type="ECO:0000256" key="1">
    <source>
        <dbReference type="SAM" id="SignalP"/>
    </source>
</evidence>
<dbReference type="InterPro" id="IPR058248">
    <property type="entry name" value="Lxx211020-like"/>
</dbReference>
<evidence type="ECO:0000313" key="3">
    <source>
        <dbReference type="Proteomes" id="UP001156664"/>
    </source>
</evidence>
<organism evidence="2 3">
    <name type="scientific">Limnobacter litoralis</name>
    <dbReference type="NCBI Taxonomy" id="481366"/>
    <lineage>
        <taxon>Bacteria</taxon>
        <taxon>Pseudomonadati</taxon>
        <taxon>Pseudomonadota</taxon>
        <taxon>Betaproteobacteria</taxon>
        <taxon>Burkholderiales</taxon>
        <taxon>Burkholderiaceae</taxon>
        <taxon>Limnobacter</taxon>
    </lineage>
</organism>
<dbReference type="PANTHER" id="PTHR36302">
    <property type="entry name" value="BLR7088 PROTEIN"/>
    <property type="match status" value="1"/>
</dbReference>
<dbReference type="Pfam" id="PF04314">
    <property type="entry name" value="PCuAC"/>
    <property type="match status" value="1"/>
</dbReference>
<proteinExistence type="predicted"/>
<protein>
    <recommendedName>
        <fullName evidence="4">Copper chaperone PCu(A)C</fullName>
    </recommendedName>
</protein>
<reference evidence="3" key="1">
    <citation type="journal article" date="2019" name="Int. J. Syst. Evol. Microbiol.">
        <title>The Global Catalogue of Microorganisms (GCM) 10K type strain sequencing project: providing services to taxonomists for standard genome sequencing and annotation.</title>
        <authorList>
            <consortium name="The Broad Institute Genomics Platform"/>
            <consortium name="The Broad Institute Genome Sequencing Center for Infectious Disease"/>
            <person name="Wu L."/>
            <person name="Ma J."/>
        </authorList>
    </citation>
    <scope>NUCLEOTIDE SEQUENCE [LARGE SCALE GENOMIC DNA]</scope>
    <source>
        <strain evidence="3">NBRC 105857</strain>
    </source>
</reference>
<name>A0ABQ5YPZ7_9BURK</name>
<dbReference type="PANTHER" id="PTHR36302:SF1">
    <property type="entry name" value="COPPER CHAPERONE PCU(A)C"/>
    <property type="match status" value="1"/>
</dbReference>
<dbReference type="SUPFAM" id="SSF110087">
    <property type="entry name" value="DR1885-like metal-binding protein"/>
    <property type="match status" value="1"/>
</dbReference>
<feature type="chain" id="PRO_5045594908" description="Copper chaperone PCu(A)C" evidence="1">
    <location>
        <begin position="23"/>
        <end position="149"/>
    </location>
</feature>
<dbReference type="Gene3D" id="2.60.40.1890">
    <property type="entry name" value="PCu(A)C copper chaperone"/>
    <property type="match status" value="1"/>
</dbReference>
<gene>
    <name evidence="2" type="ORF">GCM10007875_06240</name>
</gene>
<dbReference type="EMBL" id="BSOJ01000006">
    <property type="protein sequence ID" value="GLR25536.1"/>
    <property type="molecule type" value="Genomic_DNA"/>
</dbReference>
<feature type="signal peptide" evidence="1">
    <location>
        <begin position="1"/>
        <end position="22"/>
    </location>
</feature>
<accession>A0ABQ5YPZ7</accession>